<keyword evidence="4" id="KW-0418">Kinase</keyword>
<dbReference type="InterPro" id="IPR017441">
    <property type="entry name" value="Protein_kinase_ATP_BS"/>
</dbReference>
<dbReference type="Proteomes" id="UP000799539">
    <property type="component" value="Unassembled WGS sequence"/>
</dbReference>
<evidence type="ECO:0000256" key="1">
    <source>
        <dbReference type="ARBA" id="ARBA00022527"/>
    </source>
</evidence>
<evidence type="ECO:0000313" key="11">
    <source>
        <dbReference type="Proteomes" id="UP000799539"/>
    </source>
</evidence>
<dbReference type="GO" id="GO:0005524">
    <property type="term" value="F:ATP binding"/>
    <property type="evidence" value="ECO:0007669"/>
    <property type="project" value="UniProtKB-UniRule"/>
</dbReference>
<proteinExistence type="inferred from homology"/>
<evidence type="ECO:0000259" key="9">
    <source>
        <dbReference type="PROSITE" id="PS50011"/>
    </source>
</evidence>
<dbReference type="InterPro" id="IPR008271">
    <property type="entry name" value="Ser/Thr_kinase_AS"/>
</dbReference>
<evidence type="ECO:0000256" key="3">
    <source>
        <dbReference type="ARBA" id="ARBA00022741"/>
    </source>
</evidence>
<evidence type="ECO:0000256" key="5">
    <source>
        <dbReference type="ARBA" id="ARBA00022840"/>
    </source>
</evidence>
<dbReference type="CDD" id="cd06620">
    <property type="entry name" value="PKc_Byr1_like"/>
    <property type="match status" value="1"/>
</dbReference>
<dbReference type="EMBL" id="ML992705">
    <property type="protein sequence ID" value="KAF2207300.1"/>
    <property type="molecule type" value="Genomic_DNA"/>
</dbReference>
<dbReference type="SMART" id="SM00220">
    <property type="entry name" value="S_TKc"/>
    <property type="match status" value="1"/>
</dbReference>
<dbReference type="InterPro" id="IPR000719">
    <property type="entry name" value="Prot_kinase_dom"/>
</dbReference>
<dbReference type="Pfam" id="PF00069">
    <property type="entry name" value="Pkinase"/>
    <property type="match status" value="1"/>
</dbReference>
<feature type="region of interest" description="Disordered" evidence="8">
    <location>
        <begin position="355"/>
        <end position="411"/>
    </location>
</feature>
<dbReference type="PANTHER" id="PTHR47448">
    <property type="entry name" value="DUAL SPECIFICITY MITOGEN-ACTIVATED PROTEIN KINASE KINASE DSOR1-LIKE PROTEIN"/>
    <property type="match status" value="1"/>
</dbReference>
<reference evidence="10" key="1">
    <citation type="journal article" date="2020" name="Stud. Mycol.">
        <title>101 Dothideomycetes genomes: a test case for predicting lifestyles and emergence of pathogens.</title>
        <authorList>
            <person name="Haridas S."/>
            <person name="Albert R."/>
            <person name="Binder M."/>
            <person name="Bloem J."/>
            <person name="Labutti K."/>
            <person name="Salamov A."/>
            <person name="Andreopoulos B."/>
            <person name="Baker S."/>
            <person name="Barry K."/>
            <person name="Bills G."/>
            <person name="Bluhm B."/>
            <person name="Cannon C."/>
            <person name="Castanera R."/>
            <person name="Culley D."/>
            <person name="Daum C."/>
            <person name="Ezra D."/>
            <person name="Gonzalez J."/>
            <person name="Henrissat B."/>
            <person name="Kuo A."/>
            <person name="Liang C."/>
            <person name="Lipzen A."/>
            <person name="Lutzoni F."/>
            <person name="Magnuson J."/>
            <person name="Mondo S."/>
            <person name="Nolan M."/>
            <person name="Ohm R."/>
            <person name="Pangilinan J."/>
            <person name="Park H.-J."/>
            <person name="Ramirez L."/>
            <person name="Alfaro M."/>
            <person name="Sun H."/>
            <person name="Tritt A."/>
            <person name="Yoshinaga Y."/>
            <person name="Zwiers L.-H."/>
            <person name="Turgeon B."/>
            <person name="Goodwin S."/>
            <person name="Spatafora J."/>
            <person name="Crous P."/>
            <person name="Grigoriev I."/>
        </authorList>
    </citation>
    <scope>NUCLEOTIDE SEQUENCE</scope>
    <source>
        <strain evidence="10">SCOH1-5</strain>
    </source>
</reference>
<gene>
    <name evidence="10" type="ORF">CERZMDRAFT_119102</name>
</gene>
<feature type="domain" description="Protein kinase" evidence="9">
    <location>
        <begin position="66"/>
        <end position="332"/>
    </location>
</feature>
<evidence type="ECO:0000313" key="10">
    <source>
        <dbReference type="EMBL" id="KAF2207300.1"/>
    </source>
</evidence>
<dbReference type="SUPFAM" id="SSF56112">
    <property type="entry name" value="Protein kinase-like (PK-like)"/>
    <property type="match status" value="1"/>
</dbReference>
<keyword evidence="11" id="KW-1185">Reference proteome</keyword>
<dbReference type="GO" id="GO:0004712">
    <property type="term" value="F:protein serine/threonine/tyrosine kinase activity"/>
    <property type="evidence" value="ECO:0007669"/>
    <property type="project" value="UniProtKB-ARBA"/>
</dbReference>
<feature type="binding site" evidence="7">
    <location>
        <position position="95"/>
    </location>
    <ligand>
        <name>ATP</name>
        <dbReference type="ChEBI" id="CHEBI:30616"/>
    </ligand>
</feature>
<keyword evidence="2" id="KW-0808">Transferase</keyword>
<name>A0A6A6F254_9PEZI</name>
<evidence type="ECO:0000256" key="2">
    <source>
        <dbReference type="ARBA" id="ARBA00022679"/>
    </source>
</evidence>
<dbReference type="Gene3D" id="3.30.200.20">
    <property type="entry name" value="Phosphorylase Kinase, domain 1"/>
    <property type="match status" value="1"/>
</dbReference>
<dbReference type="OrthoDB" id="10252354at2759"/>
<keyword evidence="3 7" id="KW-0547">Nucleotide-binding</keyword>
<dbReference type="PROSITE" id="PS00108">
    <property type="entry name" value="PROTEIN_KINASE_ST"/>
    <property type="match status" value="1"/>
</dbReference>
<evidence type="ECO:0000256" key="8">
    <source>
        <dbReference type="SAM" id="MobiDB-lite"/>
    </source>
</evidence>
<feature type="compositionally biased region" description="Polar residues" evidence="8">
    <location>
        <begin position="376"/>
        <end position="402"/>
    </location>
</feature>
<dbReference type="InterPro" id="IPR049613">
    <property type="entry name" value="Byr1-like_cat"/>
</dbReference>
<feature type="region of interest" description="Disordered" evidence="8">
    <location>
        <begin position="1"/>
        <end position="45"/>
    </location>
</feature>
<dbReference type="GO" id="GO:0004674">
    <property type="term" value="F:protein serine/threonine kinase activity"/>
    <property type="evidence" value="ECO:0007669"/>
    <property type="project" value="UniProtKB-KW"/>
</dbReference>
<accession>A0A6A6F254</accession>
<dbReference type="GO" id="GO:0000165">
    <property type="term" value="P:MAPK cascade"/>
    <property type="evidence" value="ECO:0007669"/>
    <property type="project" value="UniProtKB-ARBA"/>
</dbReference>
<dbReference type="FunFam" id="3.30.200.20:FF:000261">
    <property type="entry name" value="MAP kinase kinase Ste7"/>
    <property type="match status" value="1"/>
</dbReference>
<keyword evidence="1" id="KW-0723">Serine/threonine-protein kinase</keyword>
<dbReference type="PROSITE" id="PS50011">
    <property type="entry name" value="PROTEIN_KINASE_DOM"/>
    <property type="match status" value="1"/>
</dbReference>
<evidence type="ECO:0000256" key="6">
    <source>
        <dbReference type="ARBA" id="ARBA00038035"/>
    </source>
</evidence>
<protein>
    <recommendedName>
        <fullName evidence="9">Protein kinase domain-containing protein</fullName>
    </recommendedName>
</protein>
<dbReference type="Gene3D" id="1.10.510.10">
    <property type="entry name" value="Transferase(Phosphotransferase) domain 1"/>
    <property type="match status" value="1"/>
</dbReference>
<dbReference type="PANTHER" id="PTHR47448:SF1">
    <property type="entry name" value="SERINE_THREONINE-PROTEIN KINASE STE7 HOMOLOG"/>
    <property type="match status" value="1"/>
</dbReference>
<dbReference type="InterPro" id="IPR011009">
    <property type="entry name" value="Kinase-like_dom_sf"/>
</dbReference>
<dbReference type="PROSITE" id="PS00107">
    <property type="entry name" value="PROTEIN_KINASE_ATP"/>
    <property type="match status" value="1"/>
</dbReference>
<evidence type="ECO:0000256" key="4">
    <source>
        <dbReference type="ARBA" id="ARBA00022777"/>
    </source>
</evidence>
<keyword evidence="5 7" id="KW-0067">ATP-binding</keyword>
<dbReference type="FunFam" id="1.10.510.10:FF:000253">
    <property type="entry name" value="MAP kinase kinase Ste7"/>
    <property type="match status" value="1"/>
</dbReference>
<dbReference type="AlphaFoldDB" id="A0A6A6F254"/>
<sequence>MSNTIGTARTMKRKNVKGLALSAPPKPAVPSDEDSQLPGALGNEGKRADTLEIGVEFRPDWRSEDLEVLKELGSGNGGTVSKVRHKGWNIVMARKIIHVEAKKEIRKRIVRELQIMHECNSPYIVSFYGAFMNESNDVTMCMEYMDVGSLDSISKNFGPVRVDVLGKIAEAILGGLKYLYLAHRIMHRDIKPSNVLVNSRGQIKLCDFGVSSELENSVADTFVGTGTYMAPERIQGSPYSVKSDVWSVGLTLMELAIGKFPFTSSADDGEEEASGPQGILDLLQQIVLEPAPKLPKSEAFPQILEDVIAKCLMKVPEERPTPQELYDTDPFLQAAKRTPVDLEAWAVSMMERHNRRSHLAPQLSPSTRALLRGEDTPSQSSHSSVNEHTPTTGDIPISTSNGAGRPFPVRTTSANHVQPQCLLDSHTAVLPHFHEAAYGLFPVRHRMQSATMALEHITTMARFLAMMAKGTTERLRRSLCNYRLPTSPNFCVLAVRGTCAPAAGESGEPEARHTAPSTYSRAWVGTSRLPCGLKWLANPAARSIQ</sequence>
<dbReference type="InterPro" id="IPR050915">
    <property type="entry name" value="MAP_kinase_kinase"/>
</dbReference>
<organism evidence="10 11">
    <name type="scientific">Cercospora zeae-maydis SCOH1-5</name>
    <dbReference type="NCBI Taxonomy" id="717836"/>
    <lineage>
        <taxon>Eukaryota</taxon>
        <taxon>Fungi</taxon>
        <taxon>Dikarya</taxon>
        <taxon>Ascomycota</taxon>
        <taxon>Pezizomycotina</taxon>
        <taxon>Dothideomycetes</taxon>
        <taxon>Dothideomycetidae</taxon>
        <taxon>Mycosphaerellales</taxon>
        <taxon>Mycosphaerellaceae</taxon>
        <taxon>Cercospora</taxon>
    </lineage>
</organism>
<comment type="similarity">
    <text evidence="6">Belongs to the protein kinase superfamily. STE Ser/Thr protein kinase family. MAP kinase kinase subfamily.</text>
</comment>
<evidence type="ECO:0000256" key="7">
    <source>
        <dbReference type="PROSITE-ProRule" id="PRU10141"/>
    </source>
</evidence>